<dbReference type="Proteomes" id="UP000757232">
    <property type="component" value="Unassembled WGS sequence"/>
</dbReference>
<dbReference type="InterPro" id="IPR020843">
    <property type="entry name" value="ER"/>
</dbReference>
<feature type="domain" description="Enoyl reductase (ER)" evidence="1">
    <location>
        <begin position="13"/>
        <end position="341"/>
    </location>
</feature>
<dbReference type="SUPFAM" id="SSF51735">
    <property type="entry name" value="NAD(P)-binding Rossmann-fold domains"/>
    <property type="match status" value="1"/>
</dbReference>
<dbReference type="Gene3D" id="3.90.180.10">
    <property type="entry name" value="Medium-chain alcohol dehydrogenases, catalytic domain"/>
    <property type="match status" value="1"/>
</dbReference>
<comment type="caution">
    <text evidence="2">The sequence shown here is derived from an EMBL/GenBank/DDBJ whole genome shotgun (WGS) entry which is preliminary data.</text>
</comment>
<dbReference type="PANTHER" id="PTHR45348:SF3">
    <property type="entry name" value="ENOYL REDUCTASE (ER) DOMAIN-CONTAINING PROTEIN"/>
    <property type="match status" value="1"/>
</dbReference>
<dbReference type="InterPro" id="IPR011032">
    <property type="entry name" value="GroES-like_sf"/>
</dbReference>
<dbReference type="InterPro" id="IPR047122">
    <property type="entry name" value="Trans-enoyl_RdTase-like"/>
</dbReference>
<dbReference type="InterPro" id="IPR013149">
    <property type="entry name" value="ADH-like_C"/>
</dbReference>
<keyword evidence="3" id="KW-1185">Reference proteome</keyword>
<gene>
    <name evidence="2" type="ORF">A7U60_g3801</name>
</gene>
<reference evidence="2" key="1">
    <citation type="submission" date="2016-06" db="EMBL/GenBank/DDBJ databases">
        <title>Draft Genome sequence of the fungus Inonotus baumii.</title>
        <authorList>
            <person name="Zhu H."/>
            <person name="Lin W."/>
        </authorList>
    </citation>
    <scope>NUCLEOTIDE SEQUENCE</scope>
    <source>
        <strain evidence="2">821</strain>
    </source>
</reference>
<dbReference type="OrthoDB" id="9992527at2759"/>
<dbReference type="CDD" id="cd08249">
    <property type="entry name" value="enoyl_reductase_like"/>
    <property type="match status" value="1"/>
</dbReference>
<dbReference type="AlphaFoldDB" id="A0A9Q5HZY9"/>
<evidence type="ECO:0000313" key="3">
    <source>
        <dbReference type="Proteomes" id="UP000757232"/>
    </source>
</evidence>
<organism evidence="2 3">
    <name type="scientific">Sanghuangporus baumii</name>
    <name type="common">Phellinus baumii</name>
    <dbReference type="NCBI Taxonomy" id="108892"/>
    <lineage>
        <taxon>Eukaryota</taxon>
        <taxon>Fungi</taxon>
        <taxon>Dikarya</taxon>
        <taxon>Basidiomycota</taxon>
        <taxon>Agaricomycotina</taxon>
        <taxon>Agaricomycetes</taxon>
        <taxon>Hymenochaetales</taxon>
        <taxon>Hymenochaetaceae</taxon>
        <taxon>Sanghuangporus</taxon>
    </lineage>
</organism>
<dbReference type="InterPro" id="IPR036291">
    <property type="entry name" value="NAD(P)-bd_dom_sf"/>
</dbReference>
<protein>
    <recommendedName>
        <fullName evidence="1">Enoyl reductase (ER) domain-containing protein</fullName>
    </recommendedName>
</protein>
<evidence type="ECO:0000313" key="2">
    <source>
        <dbReference type="EMBL" id="OCB88994.1"/>
    </source>
</evidence>
<dbReference type="SUPFAM" id="SSF50129">
    <property type="entry name" value="GroES-like"/>
    <property type="match status" value="1"/>
</dbReference>
<evidence type="ECO:0000259" key="1">
    <source>
        <dbReference type="SMART" id="SM00829"/>
    </source>
</evidence>
<dbReference type="EMBL" id="LNZH02000166">
    <property type="protein sequence ID" value="OCB88994.1"/>
    <property type="molecule type" value="Genomic_DNA"/>
</dbReference>
<sequence>MSTHFAVATTAKGILEQVQLPTPQPGPGNVLIKVHYAALIPPDTYQLDRGYMVSDYPNVLGFASAGVSSFNYPARENKALQEYTLVPRYLVAKLPNTISLHEAASMPDNYATAMVTIFGTANLALPLPESFPASTPPPNADVSILVYGAGASSGQYMIQIFKLAGYTNIFVTASSHNHAYLKELGAKHCFDYKSPDCAKDILRASGGAKMSIIVDTIAAKPSMEAYKPVVGEETRLALLMPVKEGAKVTNDLSSEYFMTVPPWVESLFSEAKIIPVYTFRLHEDPIARENFLQKILPQLLEKRIIRPNPIRLFKEGLLLDRAKTGLDLLRNNKVSGEKVVIDLITN</sequence>
<dbReference type="SMART" id="SM00829">
    <property type="entry name" value="PKS_ER"/>
    <property type="match status" value="1"/>
</dbReference>
<name>A0A9Q5HZY9_SANBA</name>
<dbReference type="GO" id="GO:0016651">
    <property type="term" value="F:oxidoreductase activity, acting on NAD(P)H"/>
    <property type="evidence" value="ECO:0007669"/>
    <property type="project" value="InterPro"/>
</dbReference>
<dbReference type="Gene3D" id="3.40.50.720">
    <property type="entry name" value="NAD(P)-binding Rossmann-like Domain"/>
    <property type="match status" value="1"/>
</dbReference>
<accession>A0A9Q5HZY9</accession>
<dbReference type="Pfam" id="PF00107">
    <property type="entry name" value="ADH_zinc_N"/>
    <property type="match status" value="1"/>
</dbReference>
<proteinExistence type="predicted"/>
<dbReference type="PANTHER" id="PTHR45348">
    <property type="entry name" value="HYPOTHETICAL OXIDOREDUCTASE (EUROFUNG)"/>
    <property type="match status" value="1"/>
</dbReference>